<dbReference type="InterPro" id="IPR034032">
    <property type="entry name" value="Zn_MMP-like_bac"/>
</dbReference>
<dbReference type="Pfam" id="PF17162">
    <property type="entry name" value="DUF5118"/>
    <property type="match status" value="1"/>
</dbReference>
<dbReference type="Proteomes" id="UP000184368">
    <property type="component" value="Unassembled WGS sequence"/>
</dbReference>
<accession>A0A1M5I333</accession>
<proteinExistence type="predicted"/>
<dbReference type="OrthoDB" id="9776599at2"/>
<dbReference type="InterPro" id="IPR024079">
    <property type="entry name" value="MetalloPept_cat_dom_sf"/>
</dbReference>
<evidence type="ECO:0000259" key="2">
    <source>
        <dbReference type="Pfam" id="PF16313"/>
    </source>
</evidence>
<feature type="domain" description="DUF5118" evidence="4">
    <location>
        <begin position="65"/>
        <end position="113"/>
    </location>
</feature>
<evidence type="ECO:0008006" key="7">
    <source>
        <dbReference type="Google" id="ProtNLM"/>
    </source>
</evidence>
<dbReference type="EMBL" id="FQUO01000021">
    <property type="protein sequence ID" value="SHG22390.1"/>
    <property type="molecule type" value="Genomic_DNA"/>
</dbReference>
<dbReference type="InterPro" id="IPR033413">
    <property type="entry name" value="DUF5117"/>
</dbReference>
<sequence length="859" mass="95561">MRQLRHVVCAGMVLAATSCITPTKSKQTTTTKPAPLPVAGTTPAAAPAAGSERGAGAAAARTAPKSFKAFFDAAKLRSQKGLIPTYWQDDKYYFEIPNTLLGKDLLTVTRFARMTAGASLYGGEMTNQNVLRFERGPENRVFIRTVLNVVSSPDSTKPIFQAVRNSNLDPIAAAFDVKAFNRDSSGVIIDVTEFFKGDNQIVSLNPRTKRQLGLSAIAADRSYVENISSHPNTTEVRSVKTFTVTPAAPSMVPVPGAPATLPAANAAGAVTIETNTSFIRLPENPISRRFFDPRVGYFADQISEFTDTSQRANSETYIVRWRLEPKAEDIERYKRGELVEPKKQIVYYVDPATPDKWKPYILQGINDWQKAFEKAGFKNAIVGKEWPKDSTMSLESAGYSAVRYLASDIPNAYGPNVHDPRTGEILESHIGWYHNVMKLLHNWYFVQAAAIDAGARKMKFNDSLMGDLIRFVSSHEVGHTLGLRHNMGSSSKTPVEKLRDKKWVEANGHTASIMDYARFNYVAQPEDNISRDGIYPRIGEYDLWAIQWGYRWSDKSEEADRAEGNKMIVDNLGKNPRLWFGGEGRNDDPRAQTEDLGDNSMKASEYGVKNLKRVMKNLPEWTREEGDRFENLNEIYGQVLGQFNRYTNHVIRNIGGVQETFKSIEQQGSVYEPTPKAVQKEAVSWLNRQVFTTPTWMLETSILNKIADLNGNDVATMQNSALNNVLSASRLVRMQESASRFGKGTYNAMDLLADVKAGIWQELRTGKAADLYRRNLQKNYVERLIALLPNTASTSAPAAAIAFAGITNTRNSDVSSIARGHLTELQAEIKAAAGRTSDKLTRYHLQDLSQRIAQALDPK</sequence>
<evidence type="ECO:0000256" key="1">
    <source>
        <dbReference type="SAM" id="MobiDB-lite"/>
    </source>
</evidence>
<dbReference type="SUPFAM" id="SSF55486">
    <property type="entry name" value="Metalloproteases ('zincins'), catalytic domain"/>
    <property type="match status" value="1"/>
</dbReference>
<name>A0A1M5I333_9BACT</name>
<gene>
    <name evidence="5" type="ORF">SAMN05444008_12150</name>
</gene>
<feature type="domain" description="DUF5117" evidence="3">
    <location>
        <begin position="123"/>
        <end position="326"/>
    </location>
</feature>
<evidence type="ECO:0000313" key="5">
    <source>
        <dbReference type="EMBL" id="SHG22390.1"/>
    </source>
</evidence>
<dbReference type="InterPro" id="IPR032534">
    <property type="entry name" value="EcxA_zinc-bd"/>
</dbReference>
<dbReference type="PROSITE" id="PS51257">
    <property type="entry name" value="PROKAR_LIPOPROTEIN"/>
    <property type="match status" value="1"/>
</dbReference>
<dbReference type="Pfam" id="PF17148">
    <property type="entry name" value="DUF5117"/>
    <property type="match status" value="1"/>
</dbReference>
<dbReference type="Pfam" id="PF16313">
    <property type="entry name" value="DUF4953"/>
    <property type="match status" value="1"/>
</dbReference>
<dbReference type="PANTHER" id="PTHR38478">
    <property type="entry name" value="PEPTIDASE M1A AND M12B"/>
    <property type="match status" value="1"/>
</dbReference>
<feature type="domain" description="EcxA zinc-binding" evidence="2">
    <location>
        <begin position="457"/>
        <end position="764"/>
    </location>
</feature>
<organism evidence="5 6">
    <name type="scientific">Cnuella takakiae</name>
    <dbReference type="NCBI Taxonomy" id="1302690"/>
    <lineage>
        <taxon>Bacteria</taxon>
        <taxon>Pseudomonadati</taxon>
        <taxon>Bacteroidota</taxon>
        <taxon>Chitinophagia</taxon>
        <taxon>Chitinophagales</taxon>
        <taxon>Chitinophagaceae</taxon>
        <taxon>Cnuella</taxon>
    </lineage>
</organism>
<evidence type="ECO:0000259" key="3">
    <source>
        <dbReference type="Pfam" id="PF17148"/>
    </source>
</evidence>
<dbReference type="GO" id="GO:0008237">
    <property type="term" value="F:metallopeptidase activity"/>
    <property type="evidence" value="ECO:0007669"/>
    <property type="project" value="InterPro"/>
</dbReference>
<dbReference type="PANTHER" id="PTHR38478:SF1">
    <property type="entry name" value="ZINC DEPENDENT METALLOPROTEASE DOMAIN LIPOPROTEIN"/>
    <property type="match status" value="1"/>
</dbReference>
<dbReference type="CDD" id="cd04276">
    <property type="entry name" value="ZnMc_MMP_like_2"/>
    <property type="match status" value="1"/>
</dbReference>
<feature type="region of interest" description="Disordered" evidence="1">
    <location>
        <begin position="24"/>
        <end position="57"/>
    </location>
</feature>
<dbReference type="RefSeq" id="WP_073047705.1">
    <property type="nucleotide sequence ID" value="NZ_FQUO01000021.1"/>
</dbReference>
<dbReference type="InterPro" id="IPR033428">
    <property type="entry name" value="DUF5118"/>
</dbReference>
<evidence type="ECO:0000313" key="6">
    <source>
        <dbReference type="Proteomes" id="UP000184368"/>
    </source>
</evidence>
<keyword evidence="6" id="KW-1185">Reference proteome</keyword>
<reference evidence="5 6" key="1">
    <citation type="submission" date="2016-11" db="EMBL/GenBank/DDBJ databases">
        <authorList>
            <person name="Jaros S."/>
            <person name="Januszkiewicz K."/>
            <person name="Wedrychowicz H."/>
        </authorList>
    </citation>
    <scope>NUCLEOTIDE SEQUENCE [LARGE SCALE GENOMIC DNA]</scope>
    <source>
        <strain evidence="5 6">DSM 26897</strain>
    </source>
</reference>
<evidence type="ECO:0000259" key="4">
    <source>
        <dbReference type="Pfam" id="PF17162"/>
    </source>
</evidence>
<dbReference type="AlphaFoldDB" id="A0A1M5I333"/>
<dbReference type="Gene3D" id="3.40.390.10">
    <property type="entry name" value="Collagenase (Catalytic Domain)"/>
    <property type="match status" value="1"/>
</dbReference>
<dbReference type="STRING" id="1302690.BUE76_05205"/>
<protein>
    <recommendedName>
        <fullName evidence="7">Zinc-dependent metalloprotease</fullName>
    </recommendedName>
</protein>